<evidence type="ECO:0000256" key="1">
    <source>
        <dbReference type="ARBA" id="ARBA00001974"/>
    </source>
</evidence>
<keyword evidence="5 10" id="KW-0285">Flavoprotein</keyword>
<evidence type="ECO:0000256" key="5">
    <source>
        <dbReference type="ARBA" id="ARBA00022630"/>
    </source>
</evidence>
<dbReference type="Gene3D" id="3.50.50.60">
    <property type="entry name" value="FAD/NAD(P)-binding domain"/>
    <property type="match status" value="1"/>
</dbReference>
<keyword evidence="10" id="KW-1133">Transmembrane helix</keyword>
<dbReference type="GO" id="GO:0005789">
    <property type="term" value="C:endoplasmic reticulum membrane"/>
    <property type="evidence" value="ECO:0007669"/>
    <property type="project" value="UniProtKB-SubCell"/>
</dbReference>
<comment type="similarity">
    <text evidence="3 10">Belongs to the squalene monooxygenase family.</text>
</comment>
<keyword evidence="10" id="KW-0256">Endoplasmic reticulum</keyword>
<reference evidence="12" key="2">
    <citation type="submission" date="2021-01" db="EMBL/GenBank/DDBJ databases">
        <authorList>
            <person name="Schikora-Tamarit M.A."/>
        </authorList>
    </citation>
    <scope>NUCLEOTIDE SEQUENCE</scope>
    <source>
        <strain evidence="12">CBS6341</strain>
    </source>
</reference>
<dbReference type="GO" id="GO:0004506">
    <property type="term" value="F:squalene monooxygenase activity"/>
    <property type="evidence" value="ECO:0007669"/>
    <property type="project" value="UniProtKB-UniRule"/>
</dbReference>
<keyword evidence="8 10" id="KW-0560">Oxidoreductase</keyword>
<dbReference type="PRINTS" id="PR00420">
    <property type="entry name" value="RNGMNOXGNASE"/>
</dbReference>
<organism evidence="12 13">
    <name type="scientific">Wickerhamomyces mucosus</name>
    <dbReference type="NCBI Taxonomy" id="1378264"/>
    <lineage>
        <taxon>Eukaryota</taxon>
        <taxon>Fungi</taxon>
        <taxon>Dikarya</taxon>
        <taxon>Ascomycota</taxon>
        <taxon>Saccharomycotina</taxon>
        <taxon>Saccharomycetes</taxon>
        <taxon>Phaffomycetales</taxon>
        <taxon>Wickerhamomycetaceae</taxon>
        <taxon>Wickerhamomyces</taxon>
    </lineage>
</organism>
<evidence type="ECO:0000256" key="6">
    <source>
        <dbReference type="ARBA" id="ARBA00022827"/>
    </source>
</evidence>
<feature type="transmembrane region" description="Helical" evidence="10">
    <location>
        <begin position="456"/>
        <end position="475"/>
    </location>
</feature>
<feature type="transmembrane region" description="Helical" evidence="10">
    <location>
        <begin position="400"/>
        <end position="421"/>
    </location>
</feature>
<gene>
    <name evidence="12" type="ORF">WICMUC_001180</name>
</gene>
<protein>
    <recommendedName>
        <fullName evidence="4 10">Squalene monooxygenase</fullName>
        <ecNumber evidence="4 10">1.14.14.17</ecNumber>
    </recommendedName>
</protein>
<comment type="subcellular location">
    <subcellularLocation>
        <location evidence="10">Endoplasmic reticulum membrane</location>
        <topology evidence="10">Multi-pass membrane protein</topology>
    </subcellularLocation>
    <subcellularLocation>
        <location evidence="2">Microsome membrane</location>
        <topology evidence="2">Multi-pass membrane protein</topology>
    </subcellularLocation>
</comment>
<dbReference type="SUPFAM" id="SSF51905">
    <property type="entry name" value="FAD/NAD(P)-binding domain"/>
    <property type="match status" value="1"/>
</dbReference>
<dbReference type="Pfam" id="PF08491">
    <property type="entry name" value="SE"/>
    <property type="match status" value="1"/>
</dbReference>
<dbReference type="GO" id="GO:0050660">
    <property type="term" value="F:flavin adenine dinucleotide binding"/>
    <property type="evidence" value="ECO:0007669"/>
    <property type="project" value="UniProtKB-UniRule"/>
</dbReference>
<dbReference type="EC" id="1.14.14.17" evidence="4 10"/>
<comment type="catalytic activity">
    <reaction evidence="10">
        <text>squalene + reduced [NADPH--hemoprotein reductase] + O2 = (S)-2,3-epoxysqualene + oxidized [NADPH--hemoprotein reductase] + H2O + H(+)</text>
        <dbReference type="Rhea" id="RHEA:25282"/>
        <dbReference type="Rhea" id="RHEA-COMP:11964"/>
        <dbReference type="Rhea" id="RHEA-COMP:11965"/>
        <dbReference type="ChEBI" id="CHEBI:15377"/>
        <dbReference type="ChEBI" id="CHEBI:15378"/>
        <dbReference type="ChEBI" id="CHEBI:15379"/>
        <dbReference type="ChEBI" id="CHEBI:15440"/>
        <dbReference type="ChEBI" id="CHEBI:15441"/>
        <dbReference type="ChEBI" id="CHEBI:57618"/>
        <dbReference type="ChEBI" id="CHEBI:58210"/>
        <dbReference type="EC" id="1.14.14.17"/>
    </reaction>
</comment>
<dbReference type="InterPro" id="IPR040125">
    <property type="entry name" value="Squalene_monox"/>
</dbReference>
<dbReference type="GO" id="GO:0006696">
    <property type="term" value="P:ergosterol biosynthetic process"/>
    <property type="evidence" value="ECO:0007669"/>
    <property type="project" value="TreeGrafter"/>
</dbReference>
<dbReference type="AlphaFoldDB" id="A0A9P8PXR6"/>
<evidence type="ECO:0000313" key="13">
    <source>
        <dbReference type="Proteomes" id="UP000769528"/>
    </source>
</evidence>
<dbReference type="InterPro" id="IPR013698">
    <property type="entry name" value="Squalene_epoxidase"/>
</dbReference>
<comment type="function">
    <text evidence="10">Catalyzes the stereospecific oxidation of squalene to (S)-2,3-epoxysqualene, and is considered to be a rate-limiting enzyme in steroid biosynthesis.</text>
</comment>
<evidence type="ECO:0000259" key="11">
    <source>
        <dbReference type="Pfam" id="PF08491"/>
    </source>
</evidence>
<keyword evidence="6 10" id="KW-0274">FAD</keyword>
<dbReference type="InterPro" id="IPR036188">
    <property type="entry name" value="FAD/NAD-bd_sf"/>
</dbReference>
<evidence type="ECO:0000256" key="8">
    <source>
        <dbReference type="ARBA" id="ARBA00023002"/>
    </source>
</evidence>
<evidence type="ECO:0000256" key="4">
    <source>
        <dbReference type="ARBA" id="ARBA00012312"/>
    </source>
</evidence>
<evidence type="ECO:0000256" key="10">
    <source>
        <dbReference type="RuleBase" id="RU367121"/>
    </source>
</evidence>
<dbReference type="PANTHER" id="PTHR10835">
    <property type="entry name" value="SQUALENE MONOOXYGENASE"/>
    <property type="match status" value="1"/>
</dbReference>
<keyword evidence="10" id="KW-0812">Transmembrane</keyword>
<evidence type="ECO:0000256" key="3">
    <source>
        <dbReference type="ARBA" id="ARBA00008802"/>
    </source>
</evidence>
<dbReference type="OrthoDB" id="1678617at2759"/>
<dbReference type="Proteomes" id="UP000769528">
    <property type="component" value="Unassembled WGS sequence"/>
</dbReference>
<keyword evidence="7" id="KW-0492">Microsome</keyword>
<dbReference type="EMBL" id="JAEUBF010000389">
    <property type="protein sequence ID" value="KAH3679169.1"/>
    <property type="molecule type" value="Genomic_DNA"/>
</dbReference>
<proteinExistence type="inferred from homology"/>
<keyword evidence="9 10" id="KW-0472">Membrane</keyword>
<feature type="domain" description="Squalene epoxidase" evidence="11">
    <location>
        <begin position="186"/>
        <end position="457"/>
    </location>
</feature>
<sequence>MVDYEAIIIGAGVIGPVIATSFARQGRKVLLIERDWREPDRIVGELMQPSGLRSLRALGMIQAINNIGATPEIGYTIFYEGRKVHINYPSKADVAPTVPLKSCVFDGNDKVLDDDTLSAKDFEDDEFERGASFEHGKFITNLRNIAKAERNVTTLEGTVTRINQDATGVHGVKVKLPNGDIKEVTADLTVACDGIFSKYRKILGEDNVPTVESHFIALKLKNAELPVRNTGHVILGTEFSPILVYQITPEDTRILCAFNGPTLPRDIKGYLRQNVLPNLPQELQPSFEIALKDQVKTHPNQYLVAKQNDIPGYLVVGDALNIRHPLTGGGMTVGLNDVVLLMRLFEKIPTFSNREQVNEALLEFHYERKNLSGVINVLSFALFSLFAANDENLRILQRGCFKYFELGGTAISIPVGFLSGLIPKPFLLTWVFFKVAFYSIYCNFIEKGLIWLPVSIFQIFTILFTAAYVFTPYLYREIFS</sequence>
<evidence type="ECO:0000256" key="7">
    <source>
        <dbReference type="ARBA" id="ARBA00022848"/>
    </source>
</evidence>
<accession>A0A9P8PXR6</accession>
<evidence type="ECO:0000313" key="12">
    <source>
        <dbReference type="EMBL" id="KAH3679169.1"/>
    </source>
</evidence>
<name>A0A9P8PXR6_9ASCO</name>
<evidence type="ECO:0000256" key="2">
    <source>
        <dbReference type="ARBA" id="ARBA00004154"/>
    </source>
</evidence>
<dbReference type="PANTHER" id="PTHR10835:SF0">
    <property type="entry name" value="SQUALENE MONOOXYGENASE"/>
    <property type="match status" value="1"/>
</dbReference>
<comment type="caution">
    <text evidence="12">The sequence shown here is derived from an EMBL/GenBank/DDBJ whole genome shotgun (WGS) entry which is preliminary data.</text>
</comment>
<evidence type="ECO:0000256" key="9">
    <source>
        <dbReference type="ARBA" id="ARBA00023136"/>
    </source>
</evidence>
<feature type="transmembrane region" description="Helical" evidence="10">
    <location>
        <begin position="427"/>
        <end position="444"/>
    </location>
</feature>
<keyword evidence="13" id="KW-1185">Reference proteome</keyword>
<feature type="transmembrane region" description="Helical" evidence="10">
    <location>
        <begin position="371"/>
        <end position="388"/>
    </location>
</feature>
<comment type="cofactor">
    <cofactor evidence="1 10">
        <name>FAD</name>
        <dbReference type="ChEBI" id="CHEBI:57692"/>
    </cofactor>
</comment>
<reference evidence="12" key="1">
    <citation type="journal article" date="2021" name="Open Biol.">
        <title>Shared evolutionary footprints suggest mitochondrial oxidative damage underlies multiple complex I losses in fungi.</title>
        <authorList>
            <person name="Schikora-Tamarit M.A."/>
            <person name="Marcet-Houben M."/>
            <person name="Nosek J."/>
            <person name="Gabaldon T."/>
        </authorList>
    </citation>
    <scope>NUCLEOTIDE SEQUENCE</scope>
    <source>
        <strain evidence="12">CBS6341</strain>
    </source>
</reference>